<keyword evidence="1" id="KW-0472">Membrane</keyword>
<proteinExistence type="predicted"/>
<dbReference type="InterPro" id="IPR029675">
    <property type="entry name" value="PGAP4"/>
</dbReference>
<dbReference type="Proteomes" id="UP000243519">
    <property type="component" value="Unassembled WGS sequence"/>
</dbReference>
<evidence type="ECO:0008006" key="4">
    <source>
        <dbReference type="Google" id="ProtNLM"/>
    </source>
</evidence>
<dbReference type="GO" id="GO:0016757">
    <property type="term" value="F:glycosyltransferase activity"/>
    <property type="evidence" value="ECO:0007669"/>
    <property type="project" value="InterPro"/>
</dbReference>
<accession>A0A178FJC9</accession>
<dbReference type="PANTHER" id="PTHR31410">
    <property type="entry name" value="TRANSMEMBRANE PROTEIN 246"/>
    <property type="match status" value="1"/>
</dbReference>
<sequence length="157" mass="17643">MPLVFATAMLFTFSCLAVVRRLRSYRSLIDFPTTLAISVICVPAFIALMYMIGKYSLFPLHGVAEIAPYGCCTQGMVFPRDQVDGLRAYLQKRGHGHTDTMIEEYAEESKLTRYALIPQQLQHVGLKSSRDNTELNAQSTWAFYFLAKCTEATEEGA</sequence>
<evidence type="ECO:0000256" key="1">
    <source>
        <dbReference type="SAM" id="Phobius"/>
    </source>
</evidence>
<dbReference type="OrthoDB" id="2016523at2759"/>
<evidence type="ECO:0000313" key="2">
    <source>
        <dbReference type="EMBL" id="OAL72702.1"/>
    </source>
</evidence>
<dbReference type="PANTHER" id="PTHR31410:SF1">
    <property type="entry name" value="POST-GPI ATTACHMENT TO PROTEINS FACTOR 4"/>
    <property type="match status" value="1"/>
</dbReference>
<keyword evidence="1" id="KW-1133">Transmembrane helix</keyword>
<keyword evidence="3" id="KW-1185">Reference proteome</keyword>
<evidence type="ECO:0000313" key="3">
    <source>
        <dbReference type="Proteomes" id="UP000243519"/>
    </source>
</evidence>
<dbReference type="GO" id="GO:0006506">
    <property type="term" value="P:GPI anchor biosynthetic process"/>
    <property type="evidence" value="ECO:0007669"/>
    <property type="project" value="InterPro"/>
</dbReference>
<dbReference type="AlphaFoldDB" id="A0A178FJC9"/>
<gene>
    <name evidence="2" type="ORF">A7D00_2475</name>
</gene>
<dbReference type="GO" id="GO:0000139">
    <property type="term" value="C:Golgi membrane"/>
    <property type="evidence" value="ECO:0007669"/>
    <property type="project" value="InterPro"/>
</dbReference>
<dbReference type="EMBL" id="LHPN01000003">
    <property type="protein sequence ID" value="OAL72702.1"/>
    <property type="molecule type" value="Genomic_DNA"/>
</dbReference>
<feature type="transmembrane region" description="Helical" evidence="1">
    <location>
        <begin position="33"/>
        <end position="52"/>
    </location>
</feature>
<organism evidence="2 3">
    <name type="scientific">Trichophyton violaceum</name>
    <dbReference type="NCBI Taxonomy" id="34388"/>
    <lineage>
        <taxon>Eukaryota</taxon>
        <taxon>Fungi</taxon>
        <taxon>Dikarya</taxon>
        <taxon>Ascomycota</taxon>
        <taxon>Pezizomycotina</taxon>
        <taxon>Eurotiomycetes</taxon>
        <taxon>Eurotiomycetidae</taxon>
        <taxon>Onygenales</taxon>
        <taxon>Arthrodermataceae</taxon>
        <taxon>Trichophyton</taxon>
    </lineage>
</organism>
<reference evidence="2 3" key="1">
    <citation type="submission" date="2016-05" db="EMBL/GenBank/DDBJ databases">
        <title>Genome sequencing of Trichophyton violaceum CMCC(F)T3l isolated from hair.</title>
        <authorList>
            <person name="Zhan P."/>
            <person name="Tao Y."/>
            <person name="Liu W."/>
        </authorList>
    </citation>
    <scope>NUCLEOTIDE SEQUENCE [LARGE SCALE GENOMIC DNA]</scope>
    <source>
        <strain evidence="3">CMCC(F)T3l</strain>
    </source>
</reference>
<protein>
    <recommendedName>
        <fullName evidence="4">Integral membrane protein</fullName>
    </recommendedName>
</protein>
<keyword evidence="1" id="KW-0812">Transmembrane</keyword>
<name>A0A178FJC9_TRIVO</name>
<comment type="caution">
    <text evidence="2">The sequence shown here is derived from an EMBL/GenBank/DDBJ whole genome shotgun (WGS) entry which is preliminary data.</text>
</comment>